<comment type="caution">
    <text evidence="1">The sequence shown here is derived from an EMBL/GenBank/DDBJ whole genome shotgun (WGS) entry which is preliminary data.</text>
</comment>
<keyword evidence="2" id="KW-1185">Reference proteome</keyword>
<sequence>MHRGPPGSALTLSRPKAHQITEYVAARQTRADNISKEILQYRIVNANCLNVYSNQEQHTSFWQGAREECWHRSSWDRAF</sequence>
<name>A0ABR3LXG5_9TELE</name>
<evidence type="ECO:0000313" key="1">
    <source>
        <dbReference type="EMBL" id="KAL1256379.1"/>
    </source>
</evidence>
<dbReference type="Proteomes" id="UP001558613">
    <property type="component" value="Unassembled WGS sequence"/>
</dbReference>
<reference evidence="1 2" key="1">
    <citation type="submission" date="2023-09" db="EMBL/GenBank/DDBJ databases">
        <authorList>
            <person name="Wang M."/>
        </authorList>
    </citation>
    <scope>NUCLEOTIDE SEQUENCE [LARGE SCALE GENOMIC DNA]</scope>
    <source>
        <strain evidence="1">GT-2023</strain>
        <tissue evidence="1">Liver</tissue>
    </source>
</reference>
<accession>A0ABR3LXG5</accession>
<dbReference type="EMBL" id="JAYMGO010000018">
    <property type="protein sequence ID" value="KAL1256379.1"/>
    <property type="molecule type" value="Genomic_DNA"/>
</dbReference>
<organism evidence="1 2">
    <name type="scientific">Cirrhinus molitorella</name>
    <name type="common">mud carp</name>
    <dbReference type="NCBI Taxonomy" id="172907"/>
    <lineage>
        <taxon>Eukaryota</taxon>
        <taxon>Metazoa</taxon>
        <taxon>Chordata</taxon>
        <taxon>Craniata</taxon>
        <taxon>Vertebrata</taxon>
        <taxon>Euteleostomi</taxon>
        <taxon>Actinopterygii</taxon>
        <taxon>Neopterygii</taxon>
        <taxon>Teleostei</taxon>
        <taxon>Ostariophysi</taxon>
        <taxon>Cypriniformes</taxon>
        <taxon>Cyprinidae</taxon>
        <taxon>Labeoninae</taxon>
        <taxon>Labeonini</taxon>
        <taxon>Cirrhinus</taxon>
    </lineage>
</organism>
<protein>
    <submittedName>
        <fullName evidence="1">Uncharacterized protein</fullName>
    </submittedName>
</protein>
<proteinExistence type="predicted"/>
<gene>
    <name evidence="1" type="ORF">QQF64_011924</name>
</gene>
<evidence type="ECO:0000313" key="2">
    <source>
        <dbReference type="Proteomes" id="UP001558613"/>
    </source>
</evidence>